<keyword evidence="8 11" id="KW-0460">Magnesium</keyword>
<dbReference type="GO" id="GO:0006777">
    <property type="term" value="P:Mo-molybdopterin cofactor biosynthetic process"/>
    <property type="evidence" value="ECO:0007669"/>
    <property type="project" value="UniProtKB-UniRule"/>
</dbReference>
<dbReference type="InterPro" id="IPR008284">
    <property type="entry name" value="MoCF_biosynth_CS"/>
</dbReference>
<comment type="caution">
    <text evidence="13">The sequence shown here is derived from an EMBL/GenBank/DDBJ whole genome shotgun (WGS) entry which is preliminary data.</text>
</comment>
<dbReference type="InterPro" id="IPR005110">
    <property type="entry name" value="MoeA_linker/N"/>
</dbReference>
<evidence type="ECO:0000256" key="10">
    <source>
        <dbReference type="ARBA" id="ARBA00047317"/>
    </source>
</evidence>
<keyword evidence="14" id="KW-1185">Reference proteome</keyword>
<dbReference type="EC" id="2.10.1.1" evidence="11"/>
<dbReference type="Gene3D" id="3.40.980.10">
    <property type="entry name" value="MoaB/Mog-like domain"/>
    <property type="match status" value="1"/>
</dbReference>
<dbReference type="FunFam" id="2.170.190.11:FF:000001">
    <property type="entry name" value="Molybdopterin molybdenumtransferase"/>
    <property type="match status" value="1"/>
</dbReference>
<dbReference type="SMART" id="SM00852">
    <property type="entry name" value="MoCF_biosynth"/>
    <property type="match status" value="1"/>
</dbReference>
<evidence type="ECO:0000256" key="4">
    <source>
        <dbReference type="ARBA" id="ARBA00010763"/>
    </source>
</evidence>
<dbReference type="GO" id="GO:0005829">
    <property type="term" value="C:cytosol"/>
    <property type="evidence" value="ECO:0007669"/>
    <property type="project" value="TreeGrafter"/>
</dbReference>
<dbReference type="FunFam" id="3.40.980.10:FF:000004">
    <property type="entry name" value="Molybdopterin molybdenumtransferase"/>
    <property type="match status" value="1"/>
</dbReference>
<dbReference type="EMBL" id="AAOE01000017">
    <property type="protein sequence ID" value="EAR08701.1"/>
    <property type="molecule type" value="Genomic_DNA"/>
</dbReference>
<dbReference type="Gene3D" id="2.40.340.10">
    <property type="entry name" value="MoeA, C-terminal, domain IV"/>
    <property type="match status" value="1"/>
</dbReference>
<comment type="cofactor">
    <cofactor evidence="1 11">
        <name>Mg(2+)</name>
        <dbReference type="ChEBI" id="CHEBI:18420"/>
    </cofactor>
</comment>
<dbReference type="PANTHER" id="PTHR10192:SF5">
    <property type="entry name" value="GEPHYRIN"/>
    <property type="match status" value="1"/>
</dbReference>
<dbReference type="InterPro" id="IPR036688">
    <property type="entry name" value="MoeA_C_domain_IV_sf"/>
</dbReference>
<dbReference type="SUPFAM" id="SSF53218">
    <property type="entry name" value="Molybdenum cofactor biosynthesis proteins"/>
    <property type="match status" value="1"/>
</dbReference>
<comment type="function">
    <text evidence="2 11">Catalyzes the insertion of molybdate into adenylated molybdopterin with the concomitant release of AMP.</text>
</comment>
<proteinExistence type="inferred from homology"/>
<evidence type="ECO:0000256" key="3">
    <source>
        <dbReference type="ARBA" id="ARBA00005046"/>
    </source>
</evidence>
<dbReference type="SUPFAM" id="SSF63882">
    <property type="entry name" value="MoeA N-terminal region -like"/>
    <property type="match status" value="1"/>
</dbReference>
<comment type="catalytic activity">
    <reaction evidence="10">
        <text>adenylyl-molybdopterin + molybdate = Mo-molybdopterin + AMP + H(+)</text>
        <dbReference type="Rhea" id="RHEA:35047"/>
        <dbReference type="ChEBI" id="CHEBI:15378"/>
        <dbReference type="ChEBI" id="CHEBI:36264"/>
        <dbReference type="ChEBI" id="CHEBI:62727"/>
        <dbReference type="ChEBI" id="CHEBI:71302"/>
        <dbReference type="ChEBI" id="CHEBI:456215"/>
        <dbReference type="EC" id="2.10.1.1"/>
    </reaction>
</comment>
<evidence type="ECO:0000256" key="8">
    <source>
        <dbReference type="ARBA" id="ARBA00022842"/>
    </source>
</evidence>
<dbReference type="STRING" id="314283.MED297_14335"/>
<dbReference type="InterPro" id="IPR036425">
    <property type="entry name" value="MoaB/Mog-like_dom_sf"/>
</dbReference>
<keyword evidence="9 11" id="KW-0501">Molybdenum cofactor biosynthesis</keyword>
<dbReference type="Gene3D" id="3.90.105.10">
    <property type="entry name" value="Molybdopterin biosynthesis moea protein, domain 2"/>
    <property type="match status" value="1"/>
</dbReference>
<dbReference type="GO" id="GO:0061599">
    <property type="term" value="F:molybdopterin molybdotransferase activity"/>
    <property type="evidence" value="ECO:0007669"/>
    <property type="project" value="UniProtKB-UniRule"/>
</dbReference>
<dbReference type="GO" id="GO:0046872">
    <property type="term" value="F:metal ion binding"/>
    <property type="evidence" value="ECO:0007669"/>
    <property type="project" value="UniProtKB-UniRule"/>
</dbReference>
<evidence type="ECO:0000313" key="13">
    <source>
        <dbReference type="EMBL" id="EAR08701.1"/>
    </source>
</evidence>
<comment type="similarity">
    <text evidence="4 11">Belongs to the MoeA family.</text>
</comment>
<dbReference type="Proteomes" id="UP000005953">
    <property type="component" value="Unassembled WGS sequence"/>
</dbReference>
<dbReference type="CDD" id="cd00887">
    <property type="entry name" value="MoeA"/>
    <property type="match status" value="1"/>
</dbReference>
<evidence type="ECO:0000256" key="7">
    <source>
        <dbReference type="ARBA" id="ARBA00022723"/>
    </source>
</evidence>
<evidence type="ECO:0000259" key="12">
    <source>
        <dbReference type="SMART" id="SM00852"/>
    </source>
</evidence>
<gene>
    <name evidence="13" type="ORF">MED297_14335</name>
</gene>
<evidence type="ECO:0000256" key="9">
    <source>
        <dbReference type="ARBA" id="ARBA00023150"/>
    </source>
</evidence>
<evidence type="ECO:0000256" key="6">
    <source>
        <dbReference type="ARBA" id="ARBA00022679"/>
    </source>
</evidence>
<name>A4BGQ3_9GAMM</name>
<keyword evidence="5 11" id="KW-0500">Molybdenum</keyword>
<dbReference type="Gene3D" id="2.170.190.11">
    <property type="entry name" value="Molybdopterin biosynthesis moea protein, domain 3"/>
    <property type="match status" value="1"/>
</dbReference>
<evidence type="ECO:0000256" key="11">
    <source>
        <dbReference type="RuleBase" id="RU365090"/>
    </source>
</evidence>
<dbReference type="Pfam" id="PF03454">
    <property type="entry name" value="MoeA_C"/>
    <property type="match status" value="1"/>
</dbReference>
<sequence>MPLNEGLEKLLAGVIPVTETESVALADAAGRVLAEDIRADSSVPGFDNSAMDGYAIRLDSIAVDQPIPVQGKSFAGAPFRQPLEPGKAVRIMTGAAIPDGADCVIMQENTLAESDTIRFLKLAEPGNNIRRAGEDIAIGDTVLTRETRLNAAHIALLAATGRERVDVFRKTRVALISTGDELKTPGVPLGFGDIYNSNGPALTTMLNRLGVELIDYGILPDDRETFVTTFLEADRACDFVITSGGVSVGEADYTKDVLEELGDIRFWKLAIKPGKPFAFGKLPNSVFIGLPGNPVSAMVTFHVLGSQAIRQHQHVGYRPMQQLKARSVDDIRKAPGRMDFQRGHWQLSETGVDVRLTRSDQGSHILTSLANANCYIALEKERGQVLSGEEVTLWLFDDLI</sequence>
<reference evidence="13 14" key="1">
    <citation type="submission" date="2006-02" db="EMBL/GenBank/DDBJ databases">
        <authorList>
            <person name="Pinhassi J."/>
            <person name="Pedros-Alio C."/>
            <person name="Ferriera S."/>
            <person name="Johnson J."/>
            <person name="Kravitz S."/>
            <person name="Halpern A."/>
            <person name="Remington K."/>
            <person name="Beeson K."/>
            <person name="Tran B."/>
            <person name="Rogers Y.-H."/>
            <person name="Friedman R."/>
            <person name="Venter J.C."/>
        </authorList>
    </citation>
    <scope>NUCLEOTIDE SEQUENCE [LARGE SCALE GENOMIC DNA]</scope>
    <source>
        <strain evidence="13 14">MED297</strain>
    </source>
</reference>
<evidence type="ECO:0000256" key="5">
    <source>
        <dbReference type="ARBA" id="ARBA00022505"/>
    </source>
</evidence>
<dbReference type="AlphaFoldDB" id="A4BGQ3"/>
<accession>A4BGQ3</accession>
<dbReference type="Pfam" id="PF03453">
    <property type="entry name" value="MoeA_N"/>
    <property type="match status" value="1"/>
</dbReference>
<evidence type="ECO:0000313" key="14">
    <source>
        <dbReference type="Proteomes" id="UP000005953"/>
    </source>
</evidence>
<dbReference type="NCBIfam" id="TIGR00177">
    <property type="entry name" value="molyb_syn"/>
    <property type="match status" value="1"/>
</dbReference>
<dbReference type="PANTHER" id="PTHR10192">
    <property type="entry name" value="MOLYBDOPTERIN BIOSYNTHESIS PROTEIN"/>
    <property type="match status" value="1"/>
</dbReference>
<keyword evidence="6 11" id="KW-0808">Transferase</keyword>
<organism evidence="13 14">
    <name type="scientific">Reinekea blandensis MED297</name>
    <dbReference type="NCBI Taxonomy" id="314283"/>
    <lineage>
        <taxon>Bacteria</taxon>
        <taxon>Pseudomonadati</taxon>
        <taxon>Pseudomonadota</taxon>
        <taxon>Gammaproteobacteria</taxon>
        <taxon>Oceanospirillales</taxon>
        <taxon>Saccharospirillaceae</taxon>
        <taxon>Reinekea</taxon>
    </lineage>
</organism>
<dbReference type="NCBIfam" id="NF045515">
    <property type="entry name" value="Glp_gephyrin"/>
    <property type="match status" value="1"/>
</dbReference>
<dbReference type="InterPro" id="IPR038987">
    <property type="entry name" value="MoeA-like"/>
</dbReference>
<protein>
    <recommendedName>
        <fullName evidence="11">Molybdopterin molybdenumtransferase</fullName>
        <ecNumber evidence="11">2.10.1.1</ecNumber>
    </recommendedName>
</protein>
<dbReference type="InterPro" id="IPR005111">
    <property type="entry name" value="MoeA_C_domain_IV"/>
</dbReference>
<dbReference type="HOGENOM" id="CLU_010186_7_0_6"/>
<dbReference type="SUPFAM" id="SSF63867">
    <property type="entry name" value="MoeA C-terminal domain-like"/>
    <property type="match status" value="1"/>
</dbReference>
<evidence type="ECO:0000256" key="2">
    <source>
        <dbReference type="ARBA" id="ARBA00002901"/>
    </source>
</evidence>
<dbReference type="InterPro" id="IPR036135">
    <property type="entry name" value="MoeA_linker/N_sf"/>
</dbReference>
<evidence type="ECO:0000256" key="1">
    <source>
        <dbReference type="ARBA" id="ARBA00001946"/>
    </source>
</evidence>
<dbReference type="InterPro" id="IPR001453">
    <property type="entry name" value="MoaB/Mog_dom"/>
</dbReference>
<feature type="domain" description="MoaB/Mog" evidence="12">
    <location>
        <begin position="174"/>
        <end position="311"/>
    </location>
</feature>
<dbReference type="Pfam" id="PF00994">
    <property type="entry name" value="MoCF_biosynth"/>
    <property type="match status" value="1"/>
</dbReference>
<dbReference type="PROSITE" id="PS01079">
    <property type="entry name" value="MOCF_BIOSYNTHESIS_2"/>
    <property type="match status" value="1"/>
</dbReference>
<comment type="pathway">
    <text evidence="3 11">Cofactor biosynthesis; molybdopterin biosynthesis.</text>
</comment>
<dbReference type="UniPathway" id="UPA00344"/>
<keyword evidence="7 11" id="KW-0479">Metal-binding</keyword>